<dbReference type="EMBL" id="HE796683">
    <property type="protein sequence ID" value="CCH02998.1"/>
    <property type="molecule type" value="Genomic_DNA"/>
</dbReference>
<keyword evidence="3" id="KW-1185">Reference proteome</keyword>
<dbReference type="HOGENOM" id="CLU_045501_0_0_10"/>
<dbReference type="KEGG" id="fae:FAES_4999"/>
<dbReference type="AlphaFoldDB" id="I0KFU5"/>
<proteinExistence type="predicted"/>
<accession>I0KFU5</accession>
<protein>
    <recommendedName>
        <fullName evidence="1">Type I restriction enzyme R protein N-terminal domain-containing protein</fullName>
    </recommendedName>
</protein>
<gene>
    <name evidence="2" type="ORF">FAES_4999</name>
</gene>
<reference evidence="2 3" key="1">
    <citation type="journal article" date="2012" name="J. Bacteriol.">
        <title>Genome Sequence of Fibrella aestuarina BUZ 2T, a Filamentous Marine Bacterium.</title>
        <authorList>
            <person name="Filippini M."/>
            <person name="Qi W."/>
            <person name="Blom J."/>
            <person name="Goesmann A."/>
            <person name="Smits T.H."/>
            <person name="Bagheri H.C."/>
        </authorList>
    </citation>
    <scope>NUCLEOTIDE SEQUENCE [LARGE SCALE GENOMIC DNA]</scope>
    <source>
        <strain evidence="3">BUZ 2T</strain>
    </source>
</reference>
<sequence length="378" mass="43939">MDFKDQIRQLGDRVVKLKESILTEEATKTALILPFIQCLGYDVFNPLEVVPEFISDIGTKKGEKVDYAILRDEKTPCMLIECKHWAQSLTLHDNQLLRYFHVTSARFGVLTNGIIYRFYTDLTEPNKMDEKPFLEINMLDLRDNQIEELKKFHKSYFDVEQIISTASDLKYTGELKGLIQHELANPSDMLVRHFAKQVYPGMLNAKMMDYFTGLVRKSFQHTFSDQIADRLKTALSQEEGSVATPAVETVAIDEKNGSLIVTTADELEGFYIVRALLRTKVDPTRIVHRDAQTYFAILLDDNNRKPLCRLYFNTQKKYIAFLDEAKKETRYELTGLNDIFTHEMTFSRMKNACCRRWRCTYSNHKQGPMIHHRALFTN</sequence>
<dbReference type="Pfam" id="PF13588">
    <property type="entry name" value="HSDR_N_2"/>
    <property type="match status" value="1"/>
</dbReference>
<dbReference type="InterPro" id="IPR029464">
    <property type="entry name" value="HSDR_N"/>
</dbReference>
<evidence type="ECO:0000259" key="1">
    <source>
        <dbReference type="Pfam" id="PF13588"/>
    </source>
</evidence>
<dbReference type="InterPro" id="IPR017035">
    <property type="entry name" value="UCP035009_HsdR_All3000-type"/>
</dbReference>
<dbReference type="eggNOG" id="COG4748">
    <property type="taxonomic scope" value="Bacteria"/>
</dbReference>
<organism evidence="2 3">
    <name type="scientific">Fibrella aestuarina BUZ 2</name>
    <dbReference type="NCBI Taxonomy" id="1166018"/>
    <lineage>
        <taxon>Bacteria</taxon>
        <taxon>Pseudomonadati</taxon>
        <taxon>Bacteroidota</taxon>
        <taxon>Cytophagia</taxon>
        <taxon>Cytophagales</taxon>
        <taxon>Spirosomataceae</taxon>
        <taxon>Fibrella</taxon>
    </lineage>
</organism>
<feature type="domain" description="Type I restriction enzyme R protein N-terminal" evidence="1">
    <location>
        <begin position="58"/>
        <end position="126"/>
    </location>
</feature>
<dbReference type="PIRSF" id="PIRSF035009">
    <property type="entry name" value="UCP035009_HSDR_N"/>
    <property type="match status" value="1"/>
</dbReference>
<evidence type="ECO:0000313" key="2">
    <source>
        <dbReference type="EMBL" id="CCH02998.1"/>
    </source>
</evidence>
<dbReference type="RefSeq" id="WP_015334097.1">
    <property type="nucleotide sequence ID" value="NC_020054.1"/>
</dbReference>
<evidence type="ECO:0000313" key="3">
    <source>
        <dbReference type="Proteomes" id="UP000011058"/>
    </source>
</evidence>
<dbReference type="Proteomes" id="UP000011058">
    <property type="component" value="Chromosome"/>
</dbReference>
<dbReference type="PATRIC" id="fig|1166018.3.peg.1974"/>
<dbReference type="OrthoDB" id="9148007at2"/>
<name>I0KFU5_9BACT</name>